<gene>
    <name evidence="3" type="ORF">OS493_010175</name>
</gene>
<feature type="domain" description="C3H1-type" evidence="2">
    <location>
        <begin position="8"/>
        <end position="35"/>
    </location>
</feature>
<protein>
    <recommendedName>
        <fullName evidence="2">C3H1-type domain-containing protein</fullName>
    </recommendedName>
</protein>
<name>A0A9W9YF17_9CNID</name>
<reference evidence="3" key="1">
    <citation type="submission" date="2023-01" db="EMBL/GenBank/DDBJ databases">
        <title>Genome assembly of the deep-sea coral Lophelia pertusa.</title>
        <authorList>
            <person name="Herrera S."/>
            <person name="Cordes E."/>
        </authorList>
    </citation>
    <scope>NUCLEOTIDE SEQUENCE</scope>
    <source>
        <strain evidence="3">USNM1676648</strain>
        <tissue evidence="3">Polyp</tissue>
    </source>
</reference>
<keyword evidence="1" id="KW-0479">Metal-binding</keyword>
<evidence type="ECO:0000259" key="2">
    <source>
        <dbReference type="PROSITE" id="PS50103"/>
    </source>
</evidence>
<dbReference type="Proteomes" id="UP001163046">
    <property type="component" value="Unassembled WGS sequence"/>
</dbReference>
<evidence type="ECO:0000256" key="1">
    <source>
        <dbReference type="PROSITE-ProRule" id="PRU00723"/>
    </source>
</evidence>
<keyword evidence="1" id="KW-0863">Zinc-finger</keyword>
<proteinExistence type="predicted"/>
<feature type="zinc finger region" description="C3H1-type" evidence="1">
    <location>
        <begin position="8"/>
        <end position="35"/>
    </location>
</feature>
<dbReference type="GO" id="GO:0008270">
    <property type="term" value="F:zinc ion binding"/>
    <property type="evidence" value="ECO:0007669"/>
    <property type="project" value="UniProtKB-KW"/>
</dbReference>
<sequence>MSHIHQDKPNPFICSQFLIGRCHKGLTCPNHHCSMPYHWQYNFAIGYDKWNSFSEKDNLTLEKLYCNVETKAVTFKPAQSLDTGHERQVHAIVI</sequence>
<dbReference type="InterPro" id="IPR000571">
    <property type="entry name" value="Znf_CCCH"/>
</dbReference>
<evidence type="ECO:0000313" key="3">
    <source>
        <dbReference type="EMBL" id="KAJ7337315.1"/>
    </source>
</evidence>
<dbReference type="OrthoDB" id="5964163at2759"/>
<dbReference type="EMBL" id="MU827781">
    <property type="protein sequence ID" value="KAJ7337315.1"/>
    <property type="molecule type" value="Genomic_DNA"/>
</dbReference>
<dbReference type="PROSITE" id="PS50103">
    <property type="entry name" value="ZF_C3H1"/>
    <property type="match status" value="1"/>
</dbReference>
<comment type="caution">
    <text evidence="3">The sequence shown here is derived from an EMBL/GenBank/DDBJ whole genome shotgun (WGS) entry which is preliminary data.</text>
</comment>
<keyword evidence="4" id="KW-1185">Reference proteome</keyword>
<accession>A0A9W9YF17</accession>
<evidence type="ECO:0000313" key="4">
    <source>
        <dbReference type="Proteomes" id="UP001163046"/>
    </source>
</evidence>
<organism evidence="3 4">
    <name type="scientific">Desmophyllum pertusum</name>
    <dbReference type="NCBI Taxonomy" id="174260"/>
    <lineage>
        <taxon>Eukaryota</taxon>
        <taxon>Metazoa</taxon>
        <taxon>Cnidaria</taxon>
        <taxon>Anthozoa</taxon>
        <taxon>Hexacorallia</taxon>
        <taxon>Scleractinia</taxon>
        <taxon>Caryophylliina</taxon>
        <taxon>Caryophylliidae</taxon>
        <taxon>Desmophyllum</taxon>
    </lineage>
</organism>
<keyword evidence="1" id="KW-0862">Zinc</keyword>
<dbReference type="AlphaFoldDB" id="A0A9W9YF17"/>